<keyword evidence="1" id="KW-0813">Transport</keyword>
<dbReference type="GO" id="GO:0005506">
    <property type="term" value="F:iron ion binding"/>
    <property type="evidence" value="ECO:0007669"/>
    <property type="project" value="InterPro"/>
</dbReference>
<feature type="signal peptide" evidence="6">
    <location>
        <begin position="1"/>
        <end position="24"/>
    </location>
</feature>
<gene>
    <name evidence="8" type="ORF">EV700_2329</name>
</gene>
<keyword evidence="6" id="KW-0732">Signal</keyword>
<dbReference type="PANTHER" id="PTHR40942">
    <property type="match status" value="1"/>
</dbReference>
<dbReference type="InterPro" id="IPR009056">
    <property type="entry name" value="Cyt_c-like_dom"/>
</dbReference>
<keyword evidence="9" id="KW-1185">Reference proteome</keyword>
<evidence type="ECO:0000256" key="4">
    <source>
        <dbReference type="ARBA" id="ARBA00022982"/>
    </source>
</evidence>
<dbReference type="RefSeq" id="WP_242610250.1">
    <property type="nucleotide sequence ID" value="NZ_SHKX01000013.1"/>
</dbReference>
<protein>
    <submittedName>
        <fullName evidence="8">Cbb3-type cytochrome c oxidase subunit III</fullName>
    </submittedName>
</protein>
<feature type="chain" id="PRO_5020219381" evidence="6">
    <location>
        <begin position="25"/>
        <end position="102"/>
    </location>
</feature>
<feature type="domain" description="Cytochrome c" evidence="7">
    <location>
        <begin position="26"/>
        <end position="100"/>
    </location>
</feature>
<evidence type="ECO:0000256" key="3">
    <source>
        <dbReference type="ARBA" id="ARBA00022723"/>
    </source>
</evidence>
<dbReference type="Proteomes" id="UP000292423">
    <property type="component" value="Unassembled WGS sequence"/>
</dbReference>
<dbReference type="PRINTS" id="PR00607">
    <property type="entry name" value="CYTCHROMECIE"/>
</dbReference>
<dbReference type="Pfam" id="PF13442">
    <property type="entry name" value="Cytochrome_CBB3"/>
    <property type="match status" value="1"/>
</dbReference>
<keyword evidence="5" id="KW-0408">Iron</keyword>
<dbReference type="PANTHER" id="PTHR40942:SF2">
    <property type="entry name" value="CYTOCHROME-RELATED"/>
    <property type="match status" value="1"/>
</dbReference>
<name>A0A4Q7YM55_9GAMM</name>
<dbReference type="EMBL" id="SHKX01000013">
    <property type="protein sequence ID" value="RZU38398.1"/>
    <property type="molecule type" value="Genomic_DNA"/>
</dbReference>
<reference evidence="8 9" key="1">
    <citation type="submission" date="2019-02" db="EMBL/GenBank/DDBJ databases">
        <title>Genomic Encyclopedia of Type Strains, Phase IV (KMG-IV): sequencing the most valuable type-strain genomes for metagenomic binning, comparative biology and taxonomic classification.</title>
        <authorList>
            <person name="Goeker M."/>
        </authorList>
    </citation>
    <scope>NUCLEOTIDE SEQUENCE [LARGE SCALE GENOMIC DNA]</scope>
    <source>
        <strain evidence="8 9">DSM 105135</strain>
    </source>
</reference>
<accession>A0A4Q7YM55</accession>
<evidence type="ECO:0000256" key="1">
    <source>
        <dbReference type="ARBA" id="ARBA00022448"/>
    </source>
</evidence>
<evidence type="ECO:0000256" key="2">
    <source>
        <dbReference type="ARBA" id="ARBA00022617"/>
    </source>
</evidence>
<dbReference type="GO" id="GO:0009055">
    <property type="term" value="F:electron transfer activity"/>
    <property type="evidence" value="ECO:0007669"/>
    <property type="project" value="InterPro"/>
</dbReference>
<dbReference type="GO" id="GO:0020037">
    <property type="term" value="F:heme binding"/>
    <property type="evidence" value="ECO:0007669"/>
    <property type="project" value="InterPro"/>
</dbReference>
<evidence type="ECO:0000259" key="7">
    <source>
        <dbReference type="Pfam" id="PF13442"/>
    </source>
</evidence>
<sequence>MSMSRVFRTAVLTGLLLASASGFAAPPELEAKYGKSCATCHGSGVLNAPRKGDREAWGPRLKQGMPVLVGHVKAGFRNMPAKGLCNDCTDADYEALIQFMSQ</sequence>
<evidence type="ECO:0000313" key="9">
    <source>
        <dbReference type="Proteomes" id="UP000292423"/>
    </source>
</evidence>
<evidence type="ECO:0000256" key="5">
    <source>
        <dbReference type="ARBA" id="ARBA00023004"/>
    </source>
</evidence>
<keyword evidence="2" id="KW-0349">Heme</keyword>
<dbReference type="SUPFAM" id="SSF46626">
    <property type="entry name" value="Cytochrome c"/>
    <property type="match status" value="1"/>
</dbReference>
<dbReference type="InterPro" id="IPR036909">
    <property type="entry name" value="Cyt_c-like_dom_sf"/>
</dbReference>
<evidence type="ECO:0000256" key="6">
    <source>
        <dbReference type="SAM" id="SignalP"/>
    </source>
</evidence>
<dbReference type="InterPro" id="IPR002323">
    <property type="entry name" value="Cyt_CIE"/>
</dbReference>
<dbReference type="AlphaFoldDB" id="A0A4Q7YM55"/>
<comment type="caution">
    <text evidence="8">The sequence shown here is derived from an EMBL/GenBank/DDBJ whole genome shotgun (WGS) entry which is preliminary data.</text>
</comment>
<evidence type="ECO:0000313" key="8">
    <source>
        <dbReference type="EMBL" id="RZU38398.1"/>
    </source>
</evidence>
<proteinExistence type="predicted"/>
<keyword evidence="4" id="KW-0249">Electron transport</keyword>
<organism evidence="8 9">
    <name type="scientific">Fluviicoccus keumensis</name>
    <dbReference type="NCBI Taxonomy" id="1435465"/>
    <lineage>
        <taxon>Bacteria</taxon>
        <taxon>Pseudomonadati</taxon>
        <taxon>Pseudomonadota</taxon>
        <taxon>Gammaproteobacteria</taxon>
        <taxon>Moraxellales</taxon>
        <taxon>Moraxellaceae</taxon>
        <taxon>Fluviicoccus</taxon>
    </lineage>
</organism>
<keyword evidence="3" id="KW-0479">Metal-binding</keyword>
<dbReference type="Gene3D" id="1.10.760.10">
    <property type="entry name" value="Cytochrome c-like domain"/>
    <property type="match status" value="1"/>
</dbReference>